<evidence type="ECO:0000256" key="2">
    <source>
        <dbReference type="ARBA" id="ARBA00022801"/>
    </source>
</evidence>
<comment type="similarity">
    <text evidence="1 3">Belongs to the Nudix hydrolase family.</text>
</comment>
<dbReference type="InterPro" id="IPR020476">
    <property type="entry name" value="Nudix_hydrolase"/>
</dbReference>
<organism evidence="5 6">
    <name type="scientific">Clostridium grantii DSM 8605</name>
    <dbReference type="NCBI Taxonomy" id="1121316"/>
    <lineage>
        <taxon>Bacteria</taxon>
        <taxon>Bacillati</taxon>
        <taxon>Bacillota</taxon>
        <taxon>Clostridia</taxon>
        <taxon>Eubacteriales</taxon>
        <taxon>Clostridiaceae</taxon>
        <taxon>Clostridium</taxon>
    </lineage>
</organism>
<keyword evidence="2 3" id="KW-0378">Hydrolase</keyword>
<dbReference type="Pfam" id="PF00293">
    <property type="entry name" value="NUDIX"/>
    <property type="match status" value="1"/>
</dbReference>
<dbReference type="Gene3D" id="3.90.79.10">
    <property type="entry name" value="Nucleoside Triphosphate Pyrophosphohydrolase"/>
    <property type="match status" value="1"/>
</dbReference>
<dbReference type="GO" id="GO:0016787">
    <property type="term" value="F:hydrolase activity"/>
    <property type="evidence" value="ECO:0007669"/>
    <property type="project" value="UniProtKB-KW"/>
</dbReference>
<dbReference type="STRING" id="1121316.SAMN02745207_02331"/>
<evidence type="ECO:0000313" key="6">
    <source>
        <dbReference type="Proteomes" id="UP000184447"/>
    </source>
</evidence>
<evidence type="ECO:0000313" key="5">
    <source>
        <dbReference type="EMBL" id="SHH75981.1"/>
    </source>
</evidence>
<keyword evidence="6" id="KW-1185">Reference proteome</keyword>
<dbReference type="AlphaFoldDB" id="A0A1M5VL66"/>
<accession>A0A1M5VL66</accession>
<dbReference type="EMBL" id="FQXM01000012">
    <property type="protein sequence ID" value="SHH75981.1"/>
    <property type="molecule type" value="Genomic_DNA"/>
</dbReference>
<dbReference type="OrthoDB" id="9787476at2"/>
<feature type="domain" description="Nudix hydrolase" evidence="4">
    <location>
        <begin position="1"/>
        <end position="110"/>
    </location>
</feature>
<dbReference type="PROSITE" id="PS51462">
    <property type="entry name" value="NUDIX"/>
    <property type="match status" value="1"/>
</dbReference>
<evidence type="ECO:0000256" key="1">
    <source>
        <dbReference type="ARBA" id="ARBA00005582"/>
    </source>
</evidence>
<dbReference type="InterPro" id="IPR000086">
    <property type="entry name" value="NUDIX_hydrolase_dom"/>
</dbReference>
<proteinExistence type="inferred from homology"/>
<evidence type="ECO:0000256" key="3">
    <source>
        <dbReference type="RuleBase" id="RU003476"/>
    </source>
</evidence>
<dbReference type="PANTHER" id="PTHR43736:SF1">
    <property type="entry name" value="DIHYDRONEOPTERIN TRIPHOSPHATE DIPHOSPHATASE"/>
    <property type="match status" value="1"/>
</dbReference>
<reference evidence="5 6" key="1">
    <citation type="submission" date="2016-11" db="EMBL/GenBank/DDBJ databases">
        <authorList>
            <person name="Jaros S."/>
            <person name="Januszkiewicz K."/>
            <person name="Wedrychowicz H."/>
        </authorList>
    </citation>
    <scope>NUCLEOTIDE SEQUENCE [LARGE SCALE GENOMIC DNA]</scope>
    <source>
        <strain evidence="5 6">DSM 8605</strain>
    </source>
</reference>
<dbReference type="InterPro" id="IPR015797">
    <property type="entry name" value="NUDIX_hydrolase-like_dom_sf"/>
</dbReference>
<dbReference type="PROSITE" id="PS00893">
    <property type="entry name" value="NUDIX_BOX"/>
    <property type="match status" value="1"/>
</dbReference>
<dbReference type="PANTHER" id="PTHR43736">
    <property type="entry name" value="ADP-RIBOSE PYROPHOSPHATASE"/>
    <property type="match status" value="1"/>
</dbReference>
<dbReference type="Proteomes" id="UP000184447">
    <property type="component" value="Unassembled WGS sequence"/>
</dbReference>
<sequence length="120" mass="14195">MYFIENGKKVWDLPGGRMEFGETAEETLAREIKEELGVIIKPIKLVDTWNYMKNEFSQRTGDIYPSEIVSGEIEISDEHDGYEWISIEDNGEIFTREAFFERMKLWDWQAIMNSNITFKK</sequence>
<dbReference type="SUPFAM" id="SSF55811">
    <property type="entry name" value="Nudix"/>
    <property type="match status" value="1"/>
</dbReference>
<dbReference type="PRINTS" id="PR00502">
    <property type="entry name" value="NUDIXFAMILY"/>
</dbReference>
<protein>
    <submittedName>
        <fullName evidence="5">8-oxo-dGTP diphosphatase</fullName>
    </submittedName>
</protein>
<dbReference type="InterPro" id="IPR020084">
    <property type="entry name" value="NUDIX_hydrolase_CS"/>
</dbReference>
<name>A0A1M5VL66_9CLOT</name>
<gene>
    <name evidence="5" type="ORF">SAMN02745207_02331</name>
</gene>
<evidence type="ECO:0000259" key="4">
    <source>
        <dbReference type="PROSITE" id="PS51462"/>
    </source>
</evidence>
<dbReference type="RefSeq" id="WP_073338706.1">
    <property type="nucleotide sequence ID" value="NZ_FQXM01000012.1"/>
</dbReference>